<gene>
    <name evidence="1" type="ORF">DENIS_4499</name>
</gene>
<reference evidence="2" key="1">
    <citation type="submission" date="2017-11" db="EMBL/GenBank/DDBJ databases">
        <authorList>
            <person name="Watanabe M."/>
            <person name="Kojima H."/>
        </authorList>
    </citation>
    <scope>NUCLEOTIDE SEQUENCE [LARGE SCALE GENOMIC DNA]</scope>
    <source>
        <strain evidence="2">Tokyo 01</strain>
    </source>
</reference>
<dbReference type="GO" id="GO:0004519">
    <property type="term" value="F:endonuclease activity"/>
    <property type="evidence" value="ECO:0007669"/>
    <property type="project" value="UniProtKB-KW"/>
</dbReference>
<dbReference type="InterPro" id="IPR015314">
    <property type="entry name" value="Restrct_endonuc_II_EcoRV"/>
</dbReference>
<proteinExistence type="predicted"/>
<dbReference type="Proteomes" id="UP000288096">
    <property type="component" value="Unassembled WGS sequence"/>
</dbReference>
<organism evidence="1 2">
    <name type="scientific">Desulfonema ishimotonii</name>
    <dbReference type="NCBI Taxonomy" id="45657"/>
    <lineage>
        <taxon>Bacteria</taxon>
        <taxon>Pseudomonadati</taxon>
        <taxon>Thermodesulfobacteriota</taxon>
        <taxon>Desulfobacteria</taxon>
        <taxon>Desulfobacterales</taxon>
        <taxon>Desulfococcaceae</taxon>
        <taxon>Desulfonema</taxon>
    </lineage>
</organism>
<keyword evidence="1" id="KW-0540">Nuclease</keyword>
<keyword evidence="2" id="KW-1185">Reference proteome</keyword>
<protein>
    <submittedName>
        <fullName evidence="1">Restriction endonuclease</fullName>
    </submittedName>
</protein>
<dbReference type="Pfam" id="PF09233">
    <property type="entry name" value="Endonuc-EcoRV"/>
    <property type="match status" value="1"/>
</dbReference>
<name>A0A401G309_9BACT</name>
<evidence type="ECO:0000313" key="2">
    <source>
        <dbReference type="Proteomes" id="UP000288096"/>
    </source>
</evidence>
<dbReference type="EMBL" id="BEXT01000001">
    <property type="protein sequence ID" value="GBC63505.1"/>
    <property type="molecule type" value="Genomic_DNA"/>
</dbReference>
<dbReference type="AlphaFoldDB" id="A0A401G309"/>
<sequence length="101" mass="11460">MLTGIVKFIMCAEIIFLIQNIEYVASASDILKQKGMFSELGEKWFDDDWMNFRRITVTDENGKPSEISSLKDFVEYRGGDTSLVVPKRTAGKKKTGKDSDE</sequence>
<accession>A0A401G309</accession>
<keyword evidence="1" id="KW-0255">Endonuclease</keyword>
<comment type="caution">
    <text evidence="1">The sequence shown here is derived from an EMBL/GenBank/DDBJ whole genome shotgun (WGS) entry which is preliminary data.</text>
</comment>
<evidence type="ECO:0000313" key="1">
    <source>
        <dbReference type="EMBL" id="GBC63505.1"/>
    </source>
</evidence>
<reference evidence="2" key="2">
    <citation type="submission" date="2019-01" db="EMBL/GenBank/DDBJ databases">
        <title>Genome sequence of Desulfonema ishimotonii strain Tokyo 01.</title>
        <authorList>
            <person name="Fukui M."/>
        </authorList>
    </citation>
    <scope>NUCLEOTIDE SEQUENCE [LARGE SCALE GENOMIC DNA]</scope>
    <source>
        <strain evidence="2">Tokyo 01</strain>
    </source>
</reference>
<keyword evidence="1" id="KW-0378">Hydrolase</keyword>